<keyword evidence="2" id="KW-1003">Cell membrane</keyword>
<evidence type="ECO:0000256" key="8">
    <source>
        <dbReference type="ARBA" id="ARBA00023180"/>
    </source>
</evidence>
<dbReference type="CDD" id="cd00637">
    <property type="entry name" value="7tm_classA_rhodopsin-like"/>
    <property type="match status" value="1"/>
</dbReference>
<feature type="transmembrane region" description="Helical" evidence="10">
    <location>
        <begin position="211"/>
        <end position="228"/>
    </location>
</feature>
<dbReference type="OrthoDB" id="5954966at2759"/>
<keyword evidence="4 10" id="KW-1133">Transmembrane helix</keyword>
<dbReference type="PROSITE" id="PS50262">
    <property type="entry name" value="G_PROTEIN_RECEP_F1_2"/>
    <property type="match status" value="1"/>
</dbReference>
<keyword evidence="13" id="KW-1185">Reference proteome</keyword>
<evidence type="ECO:0000256" key="7">
    <source>
        <dbReference type="ARBA" id="ARBA00023170"/>
    </source>
</evidence>
<keyword evidence="7" id="KW-0675">Receptor</keyword>
<evidence type="ECO:0000256" key="4">
    <source>
        <dbReference type="ARBA" id="ARBA00022989"/>
    </source>
</evidence>
<dbReference type="Gene3D" id="1.20.1070.10">
    <property type="entry name" value="Rhodopsin 7-helix transmembrane proteins"/>
    <property type="match status" value="1"/>
</dbReference>
<feature type="transmembrane region" description="Helical" evidence="10">
    <location>
        <begin position="248"/>
        <end position="268"/>
    </location>
</feature>
<feature type="transmembrane region" description="Helical" evidence="10">
    <location>
        <begin position="12"/>
        <end position="29"/>
    </location>
</feature>
<dbReference type="GO" id="GO:0005886">
    <property type="term" value="C:plasma membrane"/>
    <property type="evidence" value="ECO:0007669"/>
    <property type="project" value="UniProtKB-SubCell"/>
</dbReference>
<dbReference type="InterPro" id="IPR017452">
    <property type="entry name" value="GPCR_Rhodpsn_7TM"/>
</dbReference>
<evidence type="ECO:0000256" key="6">
    <source>
        <dbReference type="ARBA" id="ARBA00023136"/>
    </source>
</evidence>
<name>A0A7M5U282_9CNID</name>
<reference evidence="12" key="1">
    <citation type="submission" date="2021-01" db="UniProtKB">
        <authorList>
            <consortium name="EnsemblMetazoa"/>
        </authorList>
    </citation>
    <scope>IDENTIFICATION</scope>
</reference>
<keyword evidence="3 10" id="KW-0812">Transmembrane</keyword>
<evidence type="ECO:0000256" key="2">
    <source>
        <dbReference type="ARBA" id="ARBA00022475"/>
    </source>
</evidence>
<evidence type="ECO:0000256" key="10">
    <source>
        <dbReference type="SAM" id="Phobius"/>
    </source>
</evidence>
<evidence type="ECO:0000256" key="3">
    <source>
        <dbReference type="ARBA" id="ARBA00022692"/>
    </source>
</evidence>
<dbReference type="Proteomes" id="UP000594262">
    <property type="component" value="Unplaced"/>
</dbReference>
<dbReference type="AlphaFoldDB" id="A0A7M5U282"/>
<proteinExistence type="predicted"/>
<dbReference type="GO" id="GO:0004930">
    <property type="term" value="F:G protein-coupled receptor activity"/>
    <property type="evidence" value="ECO:0007669"/>
    <property type="project" value="UniProtKB-KW"/>
</dbReference>
<feature type="transmembrane region" description="Helical" evidence="10">
    <location>
        <begin position="167"/>
        <end position="186"/>
    </location>
</feature>
<feature type="transmembrane region" description="Helical" evidence="10">
    <location>
        <begin position="127"/>
        <end position="147"/>
    </location>
</feature>
<dbReference type="GeneID" id="136818304"/>
<protein>
    <recommendedName>
        <fullName evidence="11">G-protein coupled receptors family 1 profile domain-containing protein</fullName>
    </recommendedName>
</protein>
<dbReference type="SUPFAM" id="SSF81321">
    <property type="entry name" value="Family A G protein-coupled receptor-like"/>
    <property type="match status" value="1"/>
</dbReference>
<feature type="transmembrane region" description="Helical" evidence="10">
    <location>
        <begin position="91"/>
        <end position="115"/>
    </location>
</feature>
<keyword evidence="8" id="KW-0325">Glycoprotein</keyword>
<evidence type="ECO:0000313" key="13">
    <source>
        <dbReference type="Proteomes" id="UP000594262"/>
    </source>
</evidence>
<evidence type="ECO:0000256" key="5">
    <source>
        <dbReference type="ARBA" id="ARBA00023040"/>
    </source>
</evidence>
<keyword evidence="6 10" id="KW-0472">Membrane</keyword>
<comment type="subcellular location">
    <subcellularLocation>
        <location evidence="1">Cell membrane</location>
        <topology evidence="1">Multi-pass membrane protein</topology>
    </subcellularLocation>
</comment>
<evidence type="ECO:0000256" key="1">
    <source>
        <dbReference type="ARBA" id="ARBA00004651"/>
    </source>
</evidence>
<dbReference type="PANTHER" id="PTHR24246:SF27">
    <property type="entry name" value="ADENOSINE RECEPTOR, ISOFORM A"/>
    <property type="match status" value="1"/>
</dbReference>
<sequence>MENTLEYLIVESTLFFTAIVLHVIAIFILRKTNEDFIFTKVQKIFLINLSINEIFSSFSHCLGKVAIVYFPEQRTGSKYYIFFEITMGTLLPIWYMLIMLVITVDRFLAVYLNLRYHLLVTQRKVKILLYILPVVSIIVTGVLNFVIKDNSSLVGLDNTLTVFRMAPVFDVICLLAFCMTYGYLFYQLRKKRRTTSVTEKDNTQTKIKHKFFFPFLLILSFILLWMLPNWIHYSYFGFGGSIPASFHWAVDLCYPLAFICDAFIYIFSSPKVRNKVKRFLNRH</sequence>
<evidence type="ECO:0000313" key="12">
    <source>
        <dbReference type="EnsemblMetazoa" id="CLYHEMP005211.1"/>
    </source>
</evidence>
<feature type="domain" description="G-protein coupled receptors family 1 profile" evidence="11">
    <location>
        <begin position="21"/>
        <end position="226"/>
    </location>
</feature>
<evidence type="ECO:0000256" key="9">
    <source>
        <dbReference type="ARBA" id="ARBA00023224"/>
    </source>
</evidence>
<dbReference type="PANTHER" id="PTHR24246">
    <property type="entry name" value="OLFACTORY RECEPTOR AND ADENOSINE RECEPTOR"/>
    <property type="match status" value="1"/>
</dbReference>
<evidence type="ECO:0000259" key="11">
    <source>
        <dbReference type="PROSITE" id="PS50262"/>
    </source>
</evidence>
<dbReference type="EnsemblMetazoa" id="CLYHEMT005211.1">
    <property type="protein sequence ID" value="CLYHEMP005211.1"/>
    <property type="gene ID" value="CLYHEMG005211"/>
</dbReference>
<organism evidence="12 13">
    <name type="scientific">Clytia hemisphaerica</name>
    <dbReference type="NCBI Taxonomy" id="252671"/>
    <lineage>
        <taxon>Eukaryota</taxon>
        <taxon>Metazoa</taxon>
        <taxon>Cnidaria</taxon>
        <taxon>Hydrozoa</taxon>
        <taxon>Hydroidolina</taxon>
        <taxon>Leptothecata</taxon>
        <taxon>Obeliida</taxon>
        <taxon>Clytiidae</taxon>
        <taxon>Clytia</taxon>
    </lineage>
</organism>
<keyword evidence="5" id="KW-0297">G-protein coupled receptor</keyword>
<accession>A0A7M5U282</accession>
<keyword evidence="9" id="KW-0807">Transducer</keyword>
<dbReference type="RefSeq" id="XP_066930787.1">
    <property type="nucleotide sequence ID" value="XM_067074686.1"/>
</dbReference>